<dbReference type="InterPro" id="IPR000524">
    <property type="entry name" value="Tscrpt_reg_HTH_GntR"/>
</dbReference>
<dbReference type="Pfam" id="PF00392">
    <property type="entry name" value="GntR"/>
    <property type="match status" value="1"/>
</dbReference>
<sequence>MSCLGARPTSRAEGTEAVARKEPGKVERIAADLRAKIESGHYPPGAKLPSSAELQAAEGIAFQTTREVYRVLERDGLVVTHMGKGSFVTPFLGKITRDGTGRYQPAAREAGGARGAFEAELNRLGLVYKPTPTDVSRERPPREVAAALGLHHSAKAISRRRVMRAGRDEADQAEGFPVQIATSWFPIDVAGGSRIEDQDTGPGGSKSRLAELGHAQRRVRETIEVRFPSAVEAEALGIPEDRQVYELTHHASTEEGRVVEVAVHVMPASIWRFSYTWELDAD</sequence>
<protein>
    <submittedName>
        <fullName evidence="6">GntR family transcriptional regulator</fullName>
    </submittedName>
</protein>
<reference evidence="6 7" key="1">
    <citation type="journal article" date="2021" name="Res Sq">
        <title>Streptomyces Pimoensis sp. nov., Isolated From the Taklimakan Desert in Xinjiang, China.</title>
        <authorList>
            <person name="Zhang P."/>
            <person name="Luo X."/>
            <person name="Luo X."/>
            <person name="Liu Z."/>
            <person name="Xia Z."/>
            <person name="Wan C."/>
            <person name="zhang L."/>
        </authorList>
    </citation>
    <scope>NUCLEOTIDE SEQUENCE [LARGE SCALE GENOMIC DNA]</scope>
    <source>
        <strain evidence="6 7">TRM75549</strain>
    </source>
</reference>
<keyword evidence="2" id="KW-0238">DNA-binding</keyword>
<proteinExistence type="predicted"/>
<dbReference type="Pfam" id="PF07702">
    <property type="entry name" value="UTRA"/>
    <property type="match status" value="1"/>
</dbReference>
<evidence type="ECO:0000259" key="5">
    <source>
        <dbReference type="PROSITE" id="PS50949"/>
    </source>
</evidence>
<accession>A0ABV4J7Q3</accession>
<dbReference type="SUPFAM" id="SSF64288">
    <property type="entry name" value="Chorismate lyase-like"/>
    <property type="match status" value="1"/>
</dbReference>
<dbReference type="PROSITE" id="PS50949">
    <property type="entry name" value="HTH_GNTR"/>
    <property type="match status" value="1"/>
</dbReference>
<keyword evidence="7" id="KW-1185">Reference proteome</keyword>
<comment type="caution">
    <text evidence="6">The sequence shown here is derived from an EMBL/GenBank/DDBJ whole genome shotgun (WGS) entry which is preliminary data.</text>
</comment>
<dbReference type="EMBL" id="JAHWZY010000059">
    <property type="protein sequence ID" value="MEZ3182975.1"/>
    <property type="molecule type" value="Genomic_DNA"/>
</dbReference>
<dbReference type="PANTHER" id="PTHR44846">
    <property type="entry name" value="MANNOSYL-D-GLYCERATE TRANSPORT/METABOLISM SYSTEM REPRESSOR MNGR-RELATED"/>
    <property type="match status" value="1"/>
</dbReference>
<dbReference type="InterPro" id="IPR050679">
    <property type="entry name" value="Bact_HTH_transcr_reg"/>
</dbReference>
<dbReference type="SMART" id="SM00866">
    <property type="entry name" value="UTRA"/>
    <property type="match status" value="1"/>
</dbReference>
<dbReference type="InterPro" id="IPR036390">
    <property type="entry name" value="WH_DNA-bd_sf"/>
</dbReference>
<evidence type="ECO:0000256" key="2">
    <source>
        <dbReference type="ARBA" id="ARBA00023125"/>
    </source>
</evidence>
<dbReference type="Proteomes" id="UP001567537">
    <property type="component" value="Unassembled WGS sequence"/>
</dbReference>
<evidence type="ECO:0000256" key="1">
    <source>
        <dbReference type="ARBA" id="ARBA00023015"/>
    </source>
</evidence>
<feature type="region of interest" description="Disordered" evidence="4">
    <location>
        <begin position="1"/>
        <end position="22"/>
    </location>
</feature>
<keyword evidence="1" id="KW-0805">Transcription regulation</keyword>
<gene>
    <name evidence="6" type="ORF">KYY02_31245</name>
</gene>
<dbReference type="SMART" id="SM00345">
    <property type="entry name" value="HTH_GNTR"/>
    <property type="match status" value="1"/>
</dbReference>
<dbReference type="InterPro" id="IPR036388">
    <property type="entry name" value="WH-like_DNA-bd_sf"/>
</dbReference>
<dbReference type="PANTHER" id="PTHR44846:SF17">
    <property type="entry name" value="GNTR-FAMILY TRANSCRIPTIONAL REGULATOR"/>
    <property type="match status" value="1"/>
</dbReference>
<dbReference type="SUPFAM" id="SSF46785">
    <property type="entry name" value="Winged helix' DNA-binding domain"/>
    <property type="match status" value="1"/>
</dbReference>
<dbReference type="InterPro" id="IPR011663">
    <property type="entry name" value="UTRA"/>
</dbReference>
<dbReference type="InterPro" id="IPR028978">
    <property type="entry name" value="Chorismate_lyase_/UTRA_dom_sf"/>
</dbReference>
<dbReference type="Gene3D" id="3.40.1410.10">
    <property type="entry name" value="Chorismate lyase-like"/>
    <property type="match status" value="1"/>
</dbReference>
<keyword evidence="3" id="KW-0804">Transcription</keyword>
<evidence type="ECO:0000256" key="3">
    <source>
        <dbReference type="ARBA" id="ARBA00023163"/>
    </source>
</evidence>
<name>A0ABV4J7Q3_9ACTN</name>
<feature type="domain" description="HTH gntR-type" evidence="5">
    <location>
        <begin position="23"/>
        <end position="91"/>
    </location>
</feature>
<evidence type="ECO:0000256" key="4">
    <source>
        <dbReference type="SAM" id="MobiDB-lite"/>
    </source>
</evidence>
<evidence type="ECO:0000313" key="6">
    <source>
        <dbReference type="EMBL" id="MEZ3182975.1"/>
    </source>
</evidence>
<dbReference type="Gene3D" id="1.10.10.10">
    <property type="entry name" value="Winged helix-like DNA-binding domain superfamily/Winged helix DNA-binding domain"/>
    <property type="match status" value="1"/>
</dbReference>
<dbReference type="CDD" id="cd07377">
    <property type="entry name" value="WHTH_GntR"/>
    <property type="match status" value="1"/>
</dbReference>
<organism evidence="6 7">
    <name type="scientific">Streptomyces pimonensis</name>
    <dbReference type="NCBI Taxonomy" id="2860288"/>
    <lineage>
        <taxon>Bacteria</taxon>
        <taxon>Bacillati</taxon>
        <taxon>Actinomycetota</taxon>
        <taxon>Actinomycetes</taxon>
        <taxon>Kitasatosporales</taxon>
        <taxon>Streptomycetaceae</taxon>
        <taxon>Streptomyces</taxon>
    </lineage>
</organism>
<evidence type="ECO:0000313" key="7">
    <source>
        <dbReference type="Proteomes" id="UP001567537"/>
    </source>
</evidence>